<proteinExistence type="predicted"/>
<evidence type="ECO:0000256" key="2">
    <source>
        <dbReference type="SAM" id="SignalP"/>
    </source>
</evidence>
<feature type="signal peptide" evidence="2">
    <location>
        <begin position="1"/>
        <end position="24"/>
    </location>
</feature>
<dbReference type="Pfam" id="PF13202">
    <property type="entry name" value="EF-hand_5"/>
    <property type="match status" value="2"/>
</dbReference>
<dbReference type="InterPro" id="IPR002048">
    <property type="entry name" value="EF_hand_dom"/>
</dbReference>
<dbReference type="SUPFAM" id="SSF47473">
    <property type="entry name" value="EF-hand"/>
    <property type="match status" value="1"/>
</dbReference>
<sequence>MNKKNMVSFMIAGSLLAVSAHAFANDDRMSAFDTDGDGTVTEAEVLAVKTEYFTNADADSSGYLSLAEFENLKNSQQETRIETAFAALDTDISSTLTLDEMSVDAPEGTGDFLANIFALADNTADSALSIAEFTHLQKKGNDSGIWKFASLDTDFDQQVSLEEFTAQPAKAKGSRGGKGRGGKRGQPQR</sequence>
<feature type="chain" id="PRO_5028324815" description="EF-hand domain-containing protein" evidence="2">
    <location>
        <begin position="25"/>
        <end position="189"/>
    </location>
</feature>
<feature type="compositionally biased region" description="Basic residues" evidence="1">
    <location>
        <begin position="172"/>
        <end position="183"/>
    </location>
</feature>
<evidence type="ECO:0000259" key="3">
    <source>
        <dbReference type="Pfam" id="PF13202"/>
    </source>
</evidence>
<keyword evidence="2" id="KW-0732">Signal</keyword>
<feature type="region of interest" description="Disordered" evidence="1">
    <location>
        <begin position="163"/>
        <end position="189"/>
    </location>
</feature>
<accession>A0A6S6T6G2</accession>
<dbReference type="AlphaFoldDB" id="A0A6S6T6G2"/>
<gene>
    <name evidence="4" type="ORF">HELGO_WM42049</name>
</gene>
<dbReference type="InterPro" id="IPR018247">
    <property type="entry name" value="EF_Hand_1_Ca_BS"/>
</dbReference>
<reference evidence="4" key="1">
    <citation type="submission" date="2020-01" db="EMBL/GenBank/DDBJ databases">
        <authorList>
            <person name="Meier V. D."/>
            <person name="Meier V D."/>
        </authorList>
    </citation>
    <scope>NUCLEOTIDE SEQUENCE</scope>
    <source>
        <strain evidence="4">HLG_WM_MAG_08</strain>
    </source>
</reference>
<protein>
    <recommendedName>
        <fullName evidence="3">EF-hand domain-containing protein</fullName>
    </recommendedName>
</protein>
<dbReference type="Gene3D" id="1.10.238.10">
    <property type="entry name" value="EF-hand"/>
    <property type="match status" value="2"/>
</dbReference>
<evidence type="ECO:0000313" key="4">
    <source>
        <dbReference type="EMBL" id="CAA6813845.1"/>
    </source>
</evidence>
<dbReference type="EMBL" id="CACVAV010000224">
    <property type="protein sequence ID" value="CAA6813845.1"/>
    <property type="molecule type" value="Genomic_DNA"/>
</dbReference>
<dbReference type="GO" id="GO:0005509">
    <property type="term" value="F:calcium ion binding"/>
    <property type="evidence" value="ECO:0007669"/>
    <property type="project" value="InterPro"/>
</dbReference>
<dbReference type="InterPro" id="IPR011992">
    <property type="entry name" value="EF-hand-dom_pair"/>
</dbReference>
<feature type="domain" description="EF-hand" evidence="3">
    <location>
        <begin position="27"/>
        <end position="44"/>
    </location>
</feature>
<dbReference type="PROSITE" id="PS00018">
    <property type="entry name" value="EF_HAND_1"/>
    <property type="match status" value="1"/>
</dbReference>
<feature type="domain" description="EF-hand" evidence="3">
    <location>
        <begin position="52"/>
        <end position="72"/>
    </location>
</feature>
<name>A0A6S6T6G2_9GAMM</name>
<evidence type="ECO:0000256" key="1">
    <source>
        <dbReference type="SAM" id="MobiDB-lite"/>
    </source>
</evidence>
<organism evidence="4">
    <name type="scientific">uncultured Thiotrichaceae bacterium</name>
    <dbReference type="NCBI Taxonomy" id="298394"/>
    <lineage>
        <taxon>Bacteria</taxon>
        <taxon>Pseudomonadati</taxon>
        <taxon>Pseudomonadota</taxon>
        <taxon>Gammaproteobacteria</taxon>
        <taxon>Thiotrichales</taxon>
        <taxon>Thiotrichaceae</taxon>
        <taxon>environmental samples</taxon>
    </lineage>
</organism>